<organism evidence="2 3">
    <name type="scientific">Phyllosticta citricarpa</name>
    <dbReference type="NCBI Taxonomy" id="55181"/>
    <lineage>
        <taxon>Eukaryota</taxon>
        <taxon>Fungi</taxon>
        <taxon>Dikarya</taxon>
        <taxon>Ascomycota</taxon>
        <taxon>Pezizomycotina</taxon>
        <taxon>Dothideomycetes</taxon>
        <taxon>Dothideomycetes incertae sedis</taxon>
        <taxon>Botryosphaeriales</taxon>
        <taxon>Phyllostictaceae</taxon>
        <taxon>Phyllosticta</taxon>
    </lineage>
</organism>
<evidence type="ECO:0000256" key="1">
    <source>
        <dbReference type="SAM" id="MobiDB-lite"/>
    </source>
</evidence>
<comment type="caution">
    <text evidence="2">The sequence shown here is derived from an EMBL/GenBank/DDBJ whole genome shotgun (WGS) entry which is preliminary data.</text>
</comment>
<protein>
    <submittedName>
        <fullName evidence="2">Uncharacterized protein</fullName>
    </submittedName>
</protein>
<keyword evidence="3" id="KW-1185">Reference proteome</keyword>
<proteinExistence type="predicted"/>
<feature type="compositionally biased region" description="Basic and acidic residues" evidence="1">
    <location>
        <begin position="80"/>
        <end position="92"/>
    </location>
</feature>
<reference evidence="2 3" key="1">
    <citation type="submission" date="2024-04" db="EMBL/GenBank/DDBJ databases">
        <title>Phyllosticta paracitricarpa is synonymous to the EU quarantine fungus P. citricarpa based on phylogenomic analyses.</title>
        <authorList>
            <consortium name="Lawrence Berkeley National Laboratory"/>
            <person name="Van Ingen-Buijs V.A."/>
            <person name="Van Westerhoven A.C."/>
            <person name="Haridas S."/>
            <person name="Skiadas P."/>
            <person name="Martin F."/>
            <person name="Groenewald J.Z."/>
            <person name="Crous P.W."/>
            <person name="Seidl M.F."/>
        </authorList>
    </citation>
    <scope>NUCLEOTIDE SEQUENCE [LARGE SCALE GENOMIC DNA]</scope>
    <source>
        <strain evidence="2 3">CBS 122670</strain>
    </source>
</reference>
<evidence type="ECO:0000313" key="3">
    <source>
        <dbReference type="Proteomes" id="UP001365128"/>
    </source>
</evidence>
<evidence type="ECO:0000313" key="2">
    <source>
        <dbReference type="EMBL" id="KAK7548738.1"/>
    </source>
</evidence>
<feature type="compositionally biased region" description="Basic residues" evidence="1">
    <location>
        <begin position="93"/>
        <end position="103"/>
    </location>
</feature>
<name>A0ABR1MGG9_9PEZI</name>
<dbReference type="EMBL" id="JBBPDW010000010">
    <property type="protein sequence ID" value="KAK7548738.1"/>
    <property type="molecule type" value="Genomic_DNA"/>
</dbReference>
<dbReference type="Proteomes" id="UP001365128">
    <property type="component" value="Unassembled WGS sequence"/>
</dbReference>
<gene>
    <name evidence="2" type="ORF">IWX46DRAFT_38930</name>
</gene>
<feature type="region of interest" description="Disordered" evidence="1">
    <location>
        <begin position="69"/>
        <end position="103"/>
    </location>
</feature>
<sequence length="155" mass="17149">MQISPPTQQMQPLLRRRCRVPLLSLPTIPTVPHSSAYIYSPAFTLHCILSLVASSLFLTFEAHTRGHGTLPKVLPLDGPSHLRDPTRPEPDRKKRKRVCRRRGGVVCHGRRPLPPASLAGGRAIRAVSRRRAVSLTRLSEPPLSCPTPTRLAHGD</sequence>
<accession>A0ABR1MGG9</accession>